<keyword evidence="4" id="KW-1185">Reference proteome</keyword>
<organism evidence="3 4">
    <name type="scientific">Rhizodiscina lignyota</name>
    <dbReference type="NCBI Taxonomy" id="1504668"/>
    <lineage>
        <taxon>Eukaryota</taxon>
        <taxon>Fungi</taxon>
        <taxon>Dikarya</taxon>
        <taxon>Ascomycota</taxon>
        <taxon>Pezizomycotina</taxon>
        <taxon>Dothideomycetes</taxon>
        <taxon>Pleosporomycetidae</taxon>
        <taxon>Aulographales</taxon>
        <taxon>Rhizodiscinaceae</taxon>
        <taxon>Rhizodiscina</taxon>
    </lineage>
</organism>
<dbReference type="InterPro" id="IPR048273">
    <property type="entry name" value="Luciferase"/>
</dbReference>
<reference evidence="3" key="1">
    <citation type="journal article" date="2020" name="Stud. Mycol.">
        <title>101 Dothideomycetes genomes: a test case for predicting lifestyles and emergence of pathogens.</title>
        <authorList>
            <person name="Haridas S."/>
            <person name="Albert R."/>
            <person name="Binder M."/>
            <person name="Bloem J."/>
            <person name="Labutti K."/>
            <person name="Salamov A."/>
            <person name="Andreopoulos B."/>
            <person name="Baker S."/>
            <person name="Barry K."/>
            <person name="Bills G."/>
            <person name="Bluhm B."/>
            <person name="Cannon C."/>
            <person name="Castanera R."/>
            <person name="Culley D."/>
            <person name="Daum C."/>
            <person name="Ezra D."/>
            <person name="Gonzalez J."/>
            <person name="Henrissat B."/>
            <person name="Kuo A."/>
            <person name="Liang C."/>
            <person name="Lipzen A."/>
            <person name="Lutzoni F."/>
            <person name="Magnuson J."/>
            <person name="Mondo S."/>
            <person name="Nolan M."/>
            <person name="Ohm R."/>
            <person name="Pangilinan J."/>
            <person name="Park H.-J."/>
            <person name="Ramirez L."/>
            <person name="Alfaro M."/>
            <person name="Sun H."/>
            <person name="Tritt A."/>
            <person name="Yoshinaga Y."/>
            <person name="Zwiers L.-H."/>
            <person name="Turgeon B."/>
            <person name="Goodwin S."/>
            <person name="Spatafora J."/>
            <person name="Crous P."/>
            <person name="Grigoriev I."/>
        </authorList>
    </citation>
    <scope>NUCLEOTIDE SEQUENCE</scope>
    <source>
        <strain evidence="3">CBS 133067</strain>
    </source>
</reference>
<dbReference type="OrthoDB" id="9987011at2759"/>
<evidence type="ECO:0000256" key="1">
    <source>
        <dbReference type="SAM" id="Phobius"/>
    </source>
</evidence>
<dbReference type="PANTHER" id="PTHR38695">
    <property type="entry name" value="AMINO ACID PERMEASE_ SLC12A DOMAIN-CONTAINING PROTEIN"/>
    <property type="match status" value="1"/>
</dbReference>
<evidence type="ECO:0000313" key="4">
    <source>
        <dbReference type="Proteomes" id="UP000799772"/>
    </source>
</evidence>
<name>A0A9P4I8K3_9PEZI</name>
<keyword evidence="1" id="KW-1133">Transmembrane helix</keyword>
<keyword evidence="1" id="KW-0812">Transmembrane</keyword>
<keyword evidence="1" id="KW-0472">Membrane</keyword>
<dbReference type="AlphaFoldDB" id="A0A9P4I8K3"/>
<dbReference type="Proteomes" id="UP000799772">
    <property type="component" value="Unassembled WGS sequence"/>
</dbReference>
<feature type="transmembrane region" description="Helical" evidence="1">
    <location>
        <begin position="20"/>
        <end position="38"/>
    </location>
</feature>
<dbReference type="PANTHER" id="PTHR38695:SF1">
    <property type="entry name" value="AMINO ACID PERMEASE_ SLC12A DOMAIN-CONTAINING PROTEIN"/>
    <property type="match status" value="1"/>
</dbReference>
<dbReference type="Pfam" id="PF17648">
    <property type="entry name" value="Luciferase"/>
    <property type="match status" value="1"/>
</dbReference>
<gene>
    <name evidence="3" type="ORF">NA57DRAFT_60100</name>
</gene>
<feature type="domain" description="Luciferase" evidence="2">
    <location>
        <begin position="172"/>
        <end position="243"/>
    </location>
</feature>
<evidence type="ECO:0000313" key="3">
    <source>
        <dbReference type="EMBL" id="KAF2094680.1"/>
    </source>
</evidence>
<comment type="caution">
    <text evidence="3">The sequence shown here is derived from an EMBL/GenBank/DDBJ whole genome shotgun (WGS) entry which is preliminary data.</text>
</comment>
<dbReference type="InterPro" id="IPR040841">
    <property type="entry name" value="Luciferase_dom"/>
</dbReference>
<sequence>MQPTPLSIITRSGIITPHPLVIFLIIILSAFCIYLIHIDFCRFKALGPGGTPSTFPGYVKIKFLSLFAISNPLEPAAIPPSLNPQSGYLKYISPRIGPRPAVEGIAPHRQTTQRPPIHLFNLWSQMVYDLAQKHPQQLRLGTSCLEKHGPGLFTLSPSPSVIRRTGSRNCSGEICHSHPSDGSTHLTLHPADAAIVLNAGWGERHPLAKGGWLSRFVPGGFLMVYAPRTAEELLVKKEIVKAAIWWVGGYDVESGESRF</sequence>
<evidence type="ECO:0000259" key="2">
    <source>
        <dbReference type="Pfam" id="PF17648"/>
    </source>
</evidence>
<accession>A0A9P4I8K3</accession>
<protein>
    <recommendedName>
        <fullName evidence="2">Luciferase domain-containing protein</fullName>
    </recommendedName>
</protein>
<proteinExistence type="predicted"/>
<dbReference type="EMBL" id="ML978133">
    <property type="protein sequence ID" value="KAF2094680.1"/>
    <property type="molecule type" value="Genomic_DNA"/>
</dbReference>